<evidence type="ECO:0000256" key="1">
    <source>
        <dbReference type="ARBA" id="ARBA00004418"/>
    </source>
</evidence>
<dbReference type="Proteomes" id="UP000019486">
    <property type="component" value="Unassembled WGS sequence"/>
</dbReference>
<comment type="caution">
    <text evidence="6">The sequence shown here is derived from an EMBL/GenBank/DDBJ whole genome shotgun (WGS) entry which is preliminary data.</text>
</comment>
<feature type="signal peptide" evidence="4">
    <location>
        <begin position="1"/>
        <end position="24"/>
    </location>
</feature>
<gene>
    <name evidence="6" type="ORF">N825_07695</name>
</gene>
<dbReference type="CDD" id="cd08497">
    <property type="entry name" value="MbnE-like"/>
    <property type="match status" value="1"/>
</dbReference>
<dbReference type="GO" id="GO:0030288">
    <property type="term" value="C:outer membrane-bounded periplasmic space"/>
    <property type="evidence" value="ECO:0007669"/>
    <property type="project" value="TreeGrafter"/>
</dbReference>
<dbReference type="GO" id="GO:0042884">
    <property type="term" value="P:microcin transport"/>
    <property type="evidence" value="ECO:0007669"/>
    <property type="project" value="TreeGrafter"/>
</dbReference>
<comment type="similarity">
    <text evidence="2">Belongs to the bacterial solute-binding protein 5 family.</text>
</comment>
<evidence type="ECO:0000256" key="2">
    <source>
        <dbReference type="ARBA" id="ARBA00005695"/>
    </source>
</evidence>
<accession>W9GZ63</accession>
<keyword evidence="7" id="KW-1185">Reference proteome</keyword>
<evidence type="ECO:0000256" key="4">
    <source>
        <dbReference type="SAM" id="SignalP"/>
    </source>
</evidence>
<reference evidence="6 7" key="1">
    <citation type="submission" date="2013-08" db="EMBL/GenBank/DDBJ databases">
        <title>The genome sequence of Skermanella stibiiresistens.</title>
        <authorList>
            <person name="Zhu W."/>
            <person name="Wang G."/>
        </authorList>
    </citation>
    <scope>NUCLEOTIDE SEQUENCE [LARGE SCALE GENOMIC DNA]</scope>
    <source>
        <strain evidence="6 7">SB22</strain>
    </source>
</reference>
<keyword evidence="3 4" id="KW-0732">Signal</keyword>
<proteinExistence type="inferred from homology"/>
<dbReference type="PIRSF" id="PIRSF002741">
    <property type="entry name" value="MppA"/>
    <property type="match status" value="1"/>
</dbReference>
<dbReference type="Pfam" id="PF00496">
    <property type="entry name" value="SBP_bac_5"/>
    <property type="match status" value="1"/>
</dbReference>
<dbReference type="AlphaFoldDB" id="W9GZ63"/>
<dbReference type="RefSeq" id="WP_051512538.1">
    <property type="nucleotide sequence ID" value="NZ_AVFL01000013.1"/>
</dbReference>
<dbReference type="GO" id="GO:0015833">
    <property type="term" value="P:peptide transport"/>
    <property type="evidence" value="ECO:0007669"/>
    <property type="project" value="TreeGrafter"/>
</dbReference>
<dbReference type="OrthoDB" id="9803988at2"/>
<feature type="domain" description="Solute-binding protein family 5" evidence="5">
    <location>
        <begin position="112"/>
        <end position="520"/>
    </location>
</feature>
<dbReference type="Gene3D" id="3.10.105.10">
    <property type="entry name" value="Dipeptide-binding Protein, Domain 3"/>
    <property type="match status" value="1"/>
</dbReference>
<evidence type="ECO:0000256" key="3">
    <source>
        <dbReference type="ARBA" id="ARBA00022729"/>
    </source>
</evidence>
<comment type="subcellular location">
    <subcellularLocation>
        <location evidence="1">Periplasm</location>
    </subcellularLocation>
</comment>
<evidence type="ECO:0000259" key="5">
    <source>
        <dbReference type="Pfam" id="PF00496"/>
    </source>
</evidence>
<evidence type="ECO:0000313" key="7">
    <source>
        <dbReference type="Proteomes" id="UP000019486"/>
    </source>
</evidence>
<dbReference type="InterPro" id="IPR000914">
    <property type="entry name" value="SBP_5_dom"/>
</dbReference>
<feature type="chain" id="PRO_5004924821" evidence="4">
    <location>
        <begin position="25"/>
        <end position="614"/>
    </location>
</feature>
<dbReference type="STRING" id="1385369.N825_07695"/>
<dbReference type="PANTHER" id="PTHR30290">
    <property type="entry name" value="PERIPLASMIC BINDING COMPONENT OF ABC TRANSPORTER"/>
    <property type="match status" value="1"/>
</dbReference>
<dbReference type="PANTHER" id="PTHR30290:SF64">
    <property type="entry name" value="ABC TRANSPORTER PERIPLASMIC BINDING PROTEIN"/>
    <property type="match status" value="1"/>
</dbReference>
<dbReference type="Gene3D" id="3.40.190.10">
    <property type="entry name" value="Periplasmic binding protein-like II"/>
    <property type="match status" value="1"/>
</dbReference>
<protein>
    <submittedName>
        <fullName evidence="6">ABC transporter substrate-binding protein</fullName>
    </submittedName>
</protein>
<dbReference type="InterPro" id="IPR039424">
    <property type="entry name" value="SBP_5"/>
</dbReference>
<sequence length="614" mass="68990">MRPLLVASTLIALLIPLVSPSASRAENSALGAEGGVTTTHALAEFSAPKYASSFTHFDYVDPRAPKGGAVVTAEPGGFDSLNPIILRGQVPRGIGLIGDSLFTGSGDELDVVYGLLAETAEYPADKSWVVFNLRPTARFHDGHPVTAADFVFGWKAIEAHGRPFLKSFLEAVETVEALDEHRLKVSFKTRNEMKPLIRAASILTPEPEHWWTAEKRDISKTTLEPPLTSGPYRVKAVDPGRSITYERVADYWGRDLPVNVGQNNFDVIRTDFYRDDDVMFEAFKGGAYDFRQENRAQRWTSGYDIPQVKDGRIEKRAIANERPFGAQGIRFNMRRPQFADARVRLALAYLYDFEWLQKNILYGQYRRVRSNFPNSDFGASGPPSPAELAILEKYRGRVPQEVFTSAYEPPSTDGSGNNRDNFRKAMALFREAGYQTRDNKLVNAKSGQQLRIEFLDDSQAMVRVMQPYVTALQRAGIDATIRIVDSAQNQARVDEFDFDAVTVFFNFFPPPGTEQRSYFGSAAADVKGSANYAGIKDPVVDALIEEIIAAKDLETLQTTSRALDRVLLWNHTMIPQWYNDQTWVAYWTKFGWPERKPRYDTGFPATWWSKDAAP</sequence>
<dbReference type="EMBL" id="AVFL01000013">
    <property type="protein sequence ID" value="EWY39205.1"/>
    <property type="molecule type" value="Genomic_DNA"/>
</dbReference>
<dbReference type="InterPro" id="IPR030678">
    <property type="entry name" value="Peptide/Ni-bd"/>
</dbReference>
<dbReference type="PATRIC" id="fig|1385369.3.peg.3727"/>
<name>W9GZ63_9PROT</name>
<organism evidence="6 7">
    <name type="scientific">Skermanella stibiiresistens SB22</name>
    <dbReference type="NCBI Taxonomy" id="1385369"/>
    <lineage>
        <taxon>Bacteria</taxon>
        <taxon>Pseudomonadati</taxon>
        <taxon>Pseudomonadota</taxon>
        <taxon>Alphaproteobacteria</taxon>
        <taxon>Rhodospirillales</taxon>
        <taxon>Azospirillaceae</taxon>
        <taxon>Skermanella</taxon>
    </lineage>
</organism>
<dbReference type="SUPFAM" id="SSF53850">
    <property type="entry name" value="Periplasmic binding protein-like II"/>
    <property type="match status" value="1"/>
</dbReference>
<dbReference type="GO" id="GO:1904680">
    <property type="term" value="F:peptide transmembrane transporter activity"/>
    <property type="evidence" value="ECO:0007669"/>
    <property type="project" value="TreeGrafter"/>
</dbReference>
<dbReference type="GO" id="GO:0043190">
    <property type="term" value="C:ATP-binding cassette (ABC) transporter complex"/>
    <property type="evidence" value="ECO:0007669"/>
    <property type="project" value="InterPro"/>
</dbReference>
<evidence type="ECO:0000313" key="6">
    <source>
        <dbReference type="EMBL" id="EWY39205.1"/>
    </source>
</evidence>